<gene>
    <name evidence="1" type="ORF">AAC691_00555</name>
</gene>
<proteinExistence type="predicted"/>
<evidence type="ECO:0000313" key="1">
    <source>
        <dbReference type="EMBL" id="XAE43017.1"/>
    </source>
</evidence>
<name>A0ABZ3D681_9PROT</name>
<keyword evidence="2" id="KW-1185">Reference proteome</keyword>
<dbReference type="Pfam" id="PF07485">
    <property type="entry name" value="DUF1529"/>
    <property type="match status" value="1"/>
</dbReference>
<reference evidence="1 2" key="1">
    <citation type="submission" date="2024-04" db="EMBL/GenBank/DDBJ databases">
        <title>Complete genome sequence of Nguyenibacter vanlangesis HBCM-1154, a strain capable of nitrogen fixation, IAA production, and phosphorus solubilization isolated from sugarcane soil.</title>
        <authorList>
            <person name="MY HANH P."/>
        </authorList>
    </citation>
    <scope>NUCLEOTIDE SEQUENCE [LARGE SCALE GENOMIC DNA]</scope>
    <source>
        <strain evidence="1 2">HBCM 1154</strain>
    </source>
</reference>
<sequence length="95" mass="10238">MTALPVAMGTGIAINFKPTDGGKAAIAGDFVLVASEVNPVLRTLREHGIAVTALHNHMLNDQPRLFFMHFWANDDAGRLARGLKAALDQMNLKKG</sequence>
<dbReference type="InterPro" id="IPR011094">
    <property type="entry name" value="Uncharacterised_LppY/LpqO"/>
</dbReference>
<accession>A0ABZ3D681</accession>
<protein>
    <submittedName>
        <fullName evidence="1">DUF1259 domain-containing protein</fullName>
    </submittedName>
</protein>
<dbReference type="EMBL" id="CP152276">
    <property type="protein sequence ID" value="XAE43017.1"/>
    <property type="molecule type" value="Genomic_DNA"/>
</dbReference>
<organism evidence="1 2">
    <name type="scientific">Nguyenibacter vanlangensis</name>
    <dbReference type="NCBI Taxonomy" id="1216886"/>
    <lineage>
        <taxon>Bacteria</taxon>
        <taxon>Pseudomonadati</taxon>
        <taxon>Pseudomonadota</taxon>
        <taxon>Alphaproteobacteria</taxon>
        <taxon>Acetobacterales</taxon>
        <taxon>Acetobacteraceae</taxon>
        <taxon>Nguyenibacter</taxon>
    </lineage>
</organism>
<dbReference type="Proteomes" id="UP001449795">
    <property type="component" value="Chromosome"/>
</dbReference>
<evidence type="ECO:0000313" key="2">
    <source>
        <dbReference type="Proteomes" id="UP001449795"/>
    </source>
</evidence>